<proteinExistence type="predicted"/>
<dbReference type="Proteomes" id="UP000828390">
    <property type="component" value="Unassembled WGS sequence"/>
</dbReference>
<reference evidence="1" key="2">
    <citation type="submission" date="2020-11" db="EMBL/GenBank/DDBJ databases">
        <authorList>
            <person name="McCartney M.A."/>
            <person name="Auch B."/>
            <person name="Kono T."/>
            <person name="Mallez S."/>
            <person name="Becker A."/>
            <person name="Gohl D.M."/>
            <person name="Silverstein K.A.T."/>
            <person name="Koren S."/>
            <person name="Bechman K.B."/>
            <person name="Herman A."/>
            <person name="Abrahante J.E."/>
            <person name="Garbe J."/>
        </authorList>
    </citation>
    <scope>NUCLEOTIDE SEQUENCE</scope>
    <source>
        <strain evidence="1">Duluth1</strain>
        <tissue evidence="1">Whole animal</tissue>
    </source>
</reference>
<accession>A0A9D4KYM9</accession>
<dbReference type="InterPro" id="IPR036873">
    <property type="entry name" value="Rhodanese-like_dom_sf"/>
</dbReference>
<dbReference type="SUPFAM" id="SSF52821">
    <property type="entry name" value="Rhodanese/Cell cycle control phosphatase"/>
    <property type="match status" value="1"/>
</dbReference>
<gene>
    <name evidence="1" type="ORF">DPMN_090935</name>
</gene>
<evidence type="ECO:0000313" key="1">
    <source>
        <dbReference type="EMBL" id="KAH3848558.1"/>
    </source>
</evidence>
<keyword evidence="2" id="KW-1185">Reference proteome</keyword>
<organism evidence="1 2">
    <name type="scientific">Dreissena polymorpha</name>
    <name type="common">Zebra mussel</name>
    <name type="synonym">Mytilus polymorpha</name>
    <dbReference type="NCBI Taxonomy" id="45954"/>
    <lineage>
        <taxon>Eukaryota</taxon>
        <taxon>Metazoa</taxon>
        <taxon>Spiralia</taxon>
        <taxon>Lophotrochozoa</taxon>
        <taxon>Mollusca</taxon>
        <taxon>Bivalvia</taxon>
        <taxon>Autobranchia</taxon>
        <taxon>Heteroconchia</taxon>
        <taxon>Euheterodonta</taxon>
        <taxon>Imparidentia</taxon>
        <taxon>Neoheterodontei</taxon>
        <taxon>Myida</taxon>
        <taxon>Dreissenoidea</taxon>
        <taxon>Dreissenidae</taxon>
        <taxon>Dreissena</taxon>
    </lineage>
</organism>
<dbReference type="EMBL" id="JAIWYP010000003">
    <property type="protein sequence ID" value="KAH3848558.1"/>
    <property type="molecule type" value="Genomic_DNA"/>
</dbReference>
<name>A0A9D4KYM9_DREPO</name>
<sequence length="83" mass="9515">MPDVVNGVYNAIFDDVTIVDRRYPYQFEGGYIRWAVNLFTKDDVIALFGNLLRKTNVTFFAFTVSSKKALENPTKTKTRDFGP</sequence>
<dbReference type="AlphaFoldDB" id="A0A9D4KYM9"/>
<protein>
    <submittedName>
        <fullName evidence="1">Uncharacterized protein</fullName>
    </submittedName>
</protein>
<reference evidence="1" key="1">
    <citation type="journal article" date="2019" name="bioRxiv">
        <title>The Genome of the Zebra Mussel, Dreissena polymorpha: A Resource for Invasive Species Research.</title>
        <authorList>
            <person name="McCartney M.A."/>
            <person name="Auch B."/>
            <person name="Kono T."/>
            <person name="Mallez S."/>
            <person name="Zhang Y."/>
            <person name="Obille A."/>
            <person name="Becker A."/>
            <person name="Abrahante J.E."/>
            <person name="Garbe J."/>
            <person name="Badalamenti J.P."/>
            <person name="Herman A."/>
            <person name="Mangelson H."/>
            <person name="Liachko I."/>
            <person name="Sullivan S."/>
            <person name="Sone E.D."/>
            <person name="Koren S."/>
            <person name="Silverstein K.A.T."/>
            <person name="Beckman K.B."/>
            <person name="Gohl D.M."/>
        </authorList>
    </citation>
    <scope>NUCLEOTIDE SEQUENCE</scope>
    <source>
        <strain evidence="1">Duluth1</strain>
        <tissue evidence="1">Whole animal</tissue>
    </source>
</reference>
<comment type="caution">
    <text evidence="1">The sequence shown here is derived from an EMBL/GenBank/DDBJ whole genome shotgun (WGS) entry which is preliminary data.</text>
</comment>
<evidence type="ECO:0000313" key="2">
    <source>
        <dbReference type="Proteomes" id="UP000828390"/>
    </source>
</evidence>
<dbReference type="Gene3D" id="3.40.250.10">
    <property type="entry name" value="Rhodanese-like domain"/>
    <property type="match status" value="1"/>
</dbReference>